<sequence>MLQNAVKIFWIDLKYPQEKKKQAAAVPIQKKSIPKVVVTQPSNGNLFPRPSVSSSYGSEMGNYQKTNCCCCSIL</sequence>
<comment type="caution">
    <text evidence="1">The sequence shown here is derived from an EMBL/GenBank/DDBJ whole genome shotgun (WGS) entry which is preliminary data.</text>
</comment>
<name>A0AA36FZW2_9BILA</name>
<gene>
    <name evidence="1" type="ORF">MSPICULIGERA_LOCUS11575</name>
</gene>
<organism evidence="1 2">
    <name type="scientific">Mesorhabditis spiculigera</name>
    <dbReference type="NCBI Taxonomy" id="96644"/>
    <lineage>
        <taxon>Eukaryota</taxon>
        <taxon>Metazoa</taxon>
        <taxon>Ecdysozoa</taxon>
        <taxon>Nematoda</taxon>
        <taxon>Chromadorea</taxon>
        <taxon>Rhabditida</taxon>
        <taxon>Rhabditina</taxon>
        <taxon>Rhabditomorpha</taxon>
        <taxon>Rhabditoidea</taxon>
        <taxon>Rhabditidae</taxon>
        <taxon>Mesorhabditinae</taxon>
        <taxon>Mesorhabditis</taxon>
    </lineage>
</organism>
<dbReference type="AlphaFoldDB" id="A0AA36FZW2"/>
<proteinExistence type="predicted"/>
<accession>A0AA36FZW2</accession>
<reference evidence="1" key="1">
    <citation type="submission" date="2023-06" db="EMBL/GenBank/DDBJ databases">
        <authorList>
            <person name="Delattre M."/>
        </authorList>
    </citation>
    <scope>NUCLEOTIDE SEQUENCE</scope>
    <source>
        <strain evidence="1">AF72</strain>
    </source>
</reference>
<evidence type="ECO:0000313" key="1">
    <source>
        <dbReference type="EMBL" id="CAJ0573207.1"/>
    </source>
</evidence>
<protein>
    <submittedName>
        <fullName evidence="1">Uncharacterized protein</fullName>
    </submittedName>
</protein>
<feature type="non-terminal residue" evidence="1">
    <location>
        <position position="74"/>
    </location>
</feature>
<dbReference type="EMBL" id="CATQJA010002615">
    <property type="protein sequence ID" value="CAJ0573207.1"/>
    <property type="molecule type" value="Genomic_DNA"/>
</dbReference>
<evidence type="ECO:0000313" key="2">
    <source>
        <dbReference type="Proteomes" id="UP001177023"/>
    </source>
</evidence>
<dbReference type="Proteomes" id="UP001177023">
    <property type="component" value="Unassembled WGS sequence"/>
</dbReference>
<keyword evidence="2" id="KW-1185">Reference proteome</keyword>